<dbReference type="AlphaFoldDB" id="A0A554WN79"/>
<evidence type="ECO:0000256" key="1">
    <source>
        <dbReference type="SAM" id="MobiDB-lite"/>
    </source>
</evidence>
<dbReference type="EMBL" id="VJND01000009">
    <property type="protein sequence ID" value="TSE25029.1"/>
    <property type="molecule type" value="Genomic_DNA"/>
</dbReference>
<gene>
    <name evidence="3" type="ORF">Tsedi_01598</name>
</gene>
<proteinExistence type="predicted"/>
<feature type="domain" description="EF-hand" evidence="2">
    <location>
        <begin position="57"/>
        <end position="83"/>
    </location>
</feature>
<accession>A0A554WN79</accession>
<keyword evidence="4" id="KW-1185">Reference proteome</keyword>
<evidence type="ECO:0000259" key="2">
    <source>
        <dbReference type="PROSITE" id="PS50222"/>
    </source>
</evidence>
<dbReference type="OrthoDB" id="9785737at2"/>
<dbReference type="Proteomes" id="UP000320225">
    <property type="component" value="Unassembled WGS sequence"/>
</dbReference>
<feature type="region of interest" description="Disordered" evidence="1">
    <location>
        <begin position="608"/>
        <end position="670"/>
    </location>
</feature>
<protein>
    <recommendedName>
        <fullName evidence="2">EF-hand domain-containing protein</fullName>
    </recommendedName>
</protein>
<organism evidence="3 4">
    <name type="scientific">Tepidimonas sediminis</name>
    <dbReference type="NCBI Taxonomy" id="2588941"/>
    <lineage>
        <taxon>Bacteria</taxon>
        <taxon>Pseudomonadati</taxon>
        <taxon>Pseudomonadota</taxon>
        <taxon>Betaproteobacteria</taxon>
        <taxon>Burkholderiales</taxon>
        <taxon>Tepidimonas</taxon>
    </lineage>
</organism>
<feature type="compositionally biased region" description="Low complexity" evidence="1">
    <location>
        <begin position="640"/>
        <end position="655"/>
    </location>
</feature>
<dbReference type="InterPro" id="IPR002048">
    <property type="entry name" value="EF_hand_dom"/>
</dbReference>
<feature type="compositionally biased region" description="Low complexity" evidence="1">
    <location>
        <begin position="608"/>
        <end position="625"/>
    </location>
</feature>
<dbReference type="PROSITE" id="PS50222">
    <property type="entry name" value="EF_HAND_2"/>
    <property type="match status" value="1"/>
</dbReference>
<evidence type="ECO:0000313" key="3">
    <source>
        <dbReference type="EMBL" id="TSE25029.1"/>
    </source>
</evidence>
<sequence length="670" mass="71034">MTSAATAHRWRFFRAGGVDQPLIDGADDLRALPGLDPKLWVALACPTSGLTIDPATMALLDRDGDGRIRRPEVLAAVAWVCDRLRDPGMLFDGGASLAPHDLADDEEGRALREAARLVLRRLGRPEDDPLTADDLAEPARVFPPDLPNGDGLVPAALVASDAELEAWVGRLLAVYGSAADRSGQPGIGEAQIAAAQADVAAVRAWRAAQPEGDAATLAAAWQAVQALAAKVEDHYTRCRLAAFDARLQPALDWSPQALATLGEPALAAAGEALAALPLAHVTPEPLLPLRAEALNPAWAAAVEALRVQAVQPLLGEREALTEADWRLLNARLRPWGEWLAARPAVPAADWPPAWLQAWEEEAVAERLHAAVAYDLGAAAQAERIEALRALLLLRRDLVTLLRNMVNFADFYGRAQAAFQIGTLYIDQRECRLCLPVADAAAHAQLAAHSGMYLLYGVCERAGEAPRGLVAALTAGDASDFMVPGRHGLFVDHTGRDWLFTLQRVVDNPISVREAFWLPYRRLGRLVGEQLRKFAAARDQAVQARAGLAGVRHRQVRRHLRRHRLGAGGARHGAGGGGDGLAAAGLVAGAAGHPRDHAADLGALDAAGGAEAAPAQPRPAAGRQRLGGQCACPHRHPLRPPADADGAAAARGAAPAQRRSMKRSSRCVSAP</sequence>
<evidence type="ECO:0000313" key="4">
    <source>
        <dbReference type="Proteomes" id="UP000320225"/>
    </source>
</evidence>
<dbReference type="RefSeq" id="WP_143895447.1">
    <property type="nucleotide sequence ID" value="NZ_VJND01000009.1"/>
</dbReference>
<comment type="caution">
    <text evidence="3">The sequence shown here is derived from an EMBL/GenBank/DDBJ whole genome shotgun (WGS) entry which is preliminary data.</text>
</comment>
<dbReference type="GO" id="GO:0005509">
    <property type="term" value="F:calcium ion binding"/>
    <property type="evidence" value="ECO:0007669"/>
    <property type="project" value="InterPro"/>
</dbReference>
<reference evidence="3 4" key="1">
    <citation type="submission" date="2019-07" db="EMBL/GenBank/DDBJ databases">
        <title>Tepidimonas sediminis YIM 72259 draft genome.</title>
        <authorList>
            <person name="Da Costa M.S."/>
            <person name="Froufe H.J.C."/>
            <person name="Egas C."/>
            <person name="Albuquerque L."/>
        </authorList>
    </citation>
    <scope>NUCLEOTIDE SEQUENCE [LARGE SCALE GENOMIC DNA]</scope>
    <source>
        <strain evidence="3 4">YIM 72259</strain>
    </source>
</reference>
<name>A0A554WN79_9BURK</name>